<organism evidence="1 2">
    <name type="scientific">Streptomyces cylindrosporus</name>
    <dbReference type="NCBI Taxonomy" id="2927583"/>
    <lineage>
        <taxon>Bacteria</taxon>
        <taxon>Bacillati</taxon>
        <taxon>Actinomycetota</taxon>
        <taxon>Actinomycetes</taxon>
        <taxon>Kitasatosporales</taxon>
        <taxon>Streptomycetaceae</taxon>
        <taxon>Streptomyces</taxon>
    </lineage>
</organism>
<protein>
    <submittedName>
        <fullName evidence="1">Uncharacterized protein</fullName>
    </submittedName>
</protein>
<evidence type="ECO:0000313" key="1">
    <source>
        <dbReference type="EMBL" id="MCI3279133.1"/>
    </source>
</evidence>
<accession>A0ABS9YPD2</accession>
<name>A0ABS9YPD2_9ACTN</name>
<dbReference type="EMBL" id="JALDAY010000024">
    <property type="protein sequence ID" value="MCI3279133.1"/>
    <property type="molecule type" value="Genomic_DNA"/>
</dbReference>
<dbReference type="RefSeq" id="WP_242778791.1">
    <property type="nucleotide sequence ID" value="NZ_JALDAY010000024.1"/>
</dbReference>
<dbReference type="Proteomes" id="UP001165269">
    <property type="component" value="Unassembled WGS sequence"/>
</dbReference>
<proteinExistence type="predicted"/>
<gene>
    <name evidence="1" type="ORF">MQP27_49525</name>
</gene>
<reference evidence="1" key="1">
    <citation type="submission" date="2022-03" db="EMBL/GenBank/DDBJ databases">
        <title>Streptomyces 7R015 and 7R016 isolated from Barleria lupulina in Thailand.</title>
        <authorList>
            <person name="Kanchanasin P."/>
            <person name="Phongsopitanun W."/>
            <person name="Tanasupawat S."/>
        </authorList>
    </citation>
    <scope>NUCLEOTIDE SEQUENCE</scope>
    <source>
        <strain evidence="1">7R015</strain>
    </source>
</reference>
<keyword evidence="2" id="KW-1185">Reference proteome</keyword>
<sequence>MMDTNSAFAAYGIHIPVKASAWQATEGLDEQLAQLPDCPDVSYMAGGDDTQEQLFLVTYREYVPPGTHVRADATPEHRAVWDAQLARAVSALGFGDLDGLQEPAWLWITEVS</sequence>
<comment type="caution">
    <text evidence="1">The sequence shown here is derived from an EMBL/GenBank/DDBJ whole genome shotgun (WGS) entry which is preliminary data.</text>
</comment>
<evidence type="ECO:0000313" key="2">
    <source>
        <dbReference type="Proteomes" id="UP001165269"/>
    </source>
</evidence>